<comment type="caution">
    <text evidence="1">The sequence shown here is derived from an EMBL/GenBank/DDBJ whole genome shotgun (WGS) entry which is preliminary data.</text>
</comment>
<evidence type="ECO:0000313" key="2">
    <source>
        <dbReference type="Proteomes" id="UP001596391"/>
    </source>
</evidence>
<protein>
    <submittedName>
        <fullName evidence="1">Uncharacterized protein</fullName>
    </submittedName>
</protein>
<sequence length="325" mass="36447">MAAKKRGMRKVPLFIETRLGSLGNDFRVAVVQRINIERIKAGDYAHVGLTHQNGSIGTAGPLLLGVDFGRYAKRNIEGQTVVRRDLPKIEKKICYVNPRPFGNPPPCDVTQFRMVWQREHFDGPRHLIEAVVLLAGDESCIVRFNITTALSALNVDIDRELLLALNLLQEAVGGINVFPPEATVEEYLDTIQVKWEILPAGERESNIRKILSSMRPTSQDSLEDLERRANERYDFLESLSPRNIVRGTGGMGGYIGALINDALVVFENLHPGNGTYILFGDWETQSQRTKTDLLTNGSEGEDYIRVIHSGDWQLRIRNLVASRAQ</sequence>
<proteinExistence type="predicted"/>
<accession>A0ABW1ZD00</accession>
<evidence type="ECO:0000313" key="1">
    <source>
        <dbReference type="EMBL" id="MFC6647279.1"/>
    </source>
</evidence>
<dbReference type="Proteomes" id="UP001596391">
    <property type="component" value="Unassembled WGS sequence"/>
</dbReference>
<reference evidence="2" key="1">
    <citation type="journal article" date="2019" name="Int. J. Syst. Evol. Microbiol.">
        <title>The Global Catalogue of Microorganisms (GCM) 10K type strain sequencing project: providing services to taxonomists for standard genome sequencing and annotation.</title>
        <authorList>
            <consortium name="The Broad Institute Genomics Platform"/>
            <consortium name="The Broad Institute Genome Sequencing Center for Infectious Disease"/>
            <person name="Wu L."/>
            <person name="Ma J."/>
        </authorList>
    </citation>
    <scope>NUCLEOTIDE SEQUENCE [LARGE SCALE GENOMIC DNA]</scope>
    <source>
        <strain evidence="2">CGMCC 1.16026</strain>
    </source>
</reference>
<dbReference type="EMBL" id="JBHSWI010000001">
    <property type="protein sequence ID" value="MFC6647279.1"/>
    <property type="molecule type" value="Genomic_DNA"/>
</dbReference>
<dbReference type="RefSeq" id="WP_263370814.1">
    <property type="nucleotide sequence ID" value="NZ_JAGSYD010000002.1"/>
</dbReference>
<name>A0ABW1ZD00_9BACT</name>
<organism evidence="1 2">
    <name type="scientific">Granulicella cerasi</name>
    <dbReference type="NCBI Taxonomy" id="741063"/>
    <lineage>
        <taxon>Bacteria</taxon>
        <taxon>Pseudomonadati</taxon>
        <taxon>Acidobacteriota</taxon>
        <taxon>Terriglobia</taxon>
        <taxon>Terriglobales</taxon>
        <taxon>Acidobacteriaceae</taxon>
        <taxon>Granulicella</taxon>
    </lineage>
</organism>
<gene>
    <name evidence="1" type="ORF">ACFQBQ_17220</name>
</gene>
<keyword evidence="2" id="KW-1185">Reference proteome</keyword>